<evidence type="ECO:0000313" key="6">
    <source>
        <dbReference type="EMBL" id="KUL30464.1"/>
    </source>
</evidence>
<dbReference type="PANTHER" id="PTHR43701:SF2">
    <property type="entry name" value="MEMBRANE TRANSPORTER PROTEIN YJNA-RELATED"/>
    <property type="match status" value="1"/>
</dbReference>
<evidence type="ECO:0000256" key="1">
    <source>
        <dbReference type="ARBA" id="ARBA00004141"/>
    </source>
</evidence>
<evidence type="ECO:0000256" key="3">
    <source>
        <dbReference type="ARBA" id="ARBA00022989"/>
    </source>
</evidence>
<dbReference type="OMA" id="WAGFSQH"/>
<feature type="transmembrane region" description="Helical" evidence="5">
    <location>
        <begin position="73"/>
        <end position="95"/>
    </location>
</feature>
<dbReference type="GO" id="GO:0005886">
    <property type="term" value="C:plasma membrane"/>
    <property type="evidence" value="ECO:0007669"/>
    <property type="project" value="UniProtKB-SubCell"/>
</dbReference>
<dbReference type="Pfam" id="PF01925">
    <property type="entry name" value="TauE"/>
    <property type="match status" value="1"/>
</dbReference>
<dbReference type="InterPro" id="IPR002781">
    <property type="entry name" value="TM_pro_TauE-like"/>
</dbReference>
<evidence type="ECO:0000256" key="2">
    <source>
        <dbReference type="ARBA" id="ARBA00022692"/>
    </source>
</evidence>
<feature type="transmembrane region" description="Helical" evidence="5">
    <location>
        <begin position="6"/>
        <end position="36"/>
    </location>
</feature>
<protein>
    <recommendedName>
        <fullName evidence="5">Probable membrane transporter protein</fullName>
    </recommendedName>
</protein>
<dbReference type="EMBL" id="LMBR01000092">
    <property type="protein sequence ID" value="KUL30464.1"/>
    <property type="molecule type" value="Genomic_DNA"/>
</dbReference>
<keyword evidence="4 5" id="KW-0472">Membrane</keyword>
<proteinExistence type="inferred from homology"/>
<dbReference type="AlphaFoldDB" id="A0A101JP44"/>
<dbReference type="OrthoDB" id="595460at2"/>
<dbReference type="PANTHER" id="PTHR43701">
    <property type="entry name" value="MEMBRANE TRANSPORTER PROTEIN MJ0441-RELATED"/>
    <property type="match status" value="1"/>
</dbReference>
<keyword evidence="2 5" id="KW-0812">Transmembrane</keyword>
<comment type="similarity">
    <text evidence="5">Belongs to the 4-toluene sulfonate uptake permease (TSUP) (TC 2.A.102) family.</text>
</comment>
<keyword evidence="3 5" id="KW-1133">Transmembrane helix</keyword>
<keyword evidence="7" id="KW-1185">Reference proteome</keyword>
<evidence type="ECO:0000313" key="7">
    <source>
        <dbReference type="Proteomes" id="UP000053937"/>
    </source>
</evidence>
<feature type="transmembrane region" description="Helical" evidence="5">
    <location>
        <begin position="102"/>
        <end position="120"/>
    </location>
</feature>
<accession>A0A101JP44</accession>
<dbReference type="RefSeq" id="WP_012465331.1">
    <property type="nucleotide sequence ID" value="NZ_JAAXUX010000013.1"/>
</dbReference>
<gene>
    <name evidence="6" type="ORF">ASB62_04110</name>
</gene>
<comment type="subcellular location">
    <subcellularLocation>
        <location evidence="5">Cell membrane</location>
        <topology evidence="5">Multi-pass membrane protein</topology>
    </subcellularLocation>
    <subcellularLocation>
        <location evidence="1">Membrane</location>
        <topology evidence="1">Multi-pass membrane protein</topology>
    </subcellularLocation>
</comment>
<reference evidence="6 7" key="1">
    <citation type="submission" date="2015-10" db="EMBL/GenBank/DDBJ databases">
        <title>Draft Genome Sequence of Chlorobium limicola strain Frasassi Growing under Artificial Lighting in the Frasassi Cave System.</title>
        <authorList>
            <person name="Mansor M."/>
            <person name="Macalady J."/>
        </authorList>
    </citation>
    <scope>NUCLEOTIDE SEQUENCE [LARGE SCALE GENOMIC DNA]</scope>
    <source>
        <strain evidence="6 7">Frasassi</strain>
    </source>
</reference>
<feature type="transmembrane region" description="Helical" evidence="5">
    <location>
        <begin position="43"/>
        <end position="61"/>
    </location>
</feature>
<organism evidence="6 7">
    <name type="scientific">Chlorobium limicola</name>
    <dbReference type="NCBI Taxonomy" id="1092"/>
    <lineage>
        <taxon>Bacteria</taxon>
        <taxon>Pseudomonadati</taxon>
        <taxon>Chlorobiota</taxon>
        <taxon>Chlorobiia</taxon>
        <taxon>Chlorobiales</taxon>
        <taxon>Chlorobiaceae</taxon>
        <taxon>Chlorobium/Pelodictyon group</taxon>
        <taxon>Chlorobium</taxon>
    </lineage>
</organism>
<name>A0A101JP44_CHLLI</name>
<sequence length="121" mass="12673">MQTVFLLIIGIAAGLLSGMFGVGGGIIIVPALVLLFGMSQHSANATSLVALLLPVGILGVMEYYRSGKITTENIWLGLILAAGLFAGAFFGARIASSLSSDLLRKAFALFTGIVALRLWFK</sequence>
<evidence type="ECO:0000256" key="5">
    <source>
        <dbReference type="RuleBase" id="RU363041"/>
    </source>
</evidence>
<evidence type="ECO:0000256" key="4">
    <source>
        <dbReference type="ARBA" id="ARBA00023136"/>
    </source>
</evidence>
<comment type="caution">
    <text evidence="6">The sequence shown here is derived from an EMBL/GenBank/DDBJ whole genome shotgun (WGS) entry which is preliminary data.</text>
</comment>
<dbReference type="InterPro" id="IPR051598">
    <property type="entry name" value="TSUP/Inactive_protease-like"/>
</dbReference>
<dbReference type="Proteomes" id="UP000053937">
    <property type="component" value="Unassembled WGS sequence"/>
</dbReference>
<keyword evidence="5" id="KW-1003">Cell membrane</keyword>